<evidence type="ECO:0000256" key="1">
    <source>
        <dbReference type="SAM" id="MobiDB-lite"/>
    </source>
</evidence>
<gene>
    <name evidence="2" type="ORF">PVP01_0009790</name>
</gene>
<feature type="compositionally biased region" description="Basic and acidic residues" evidence="1">
    <location>
        <begin position="280"/>
        <end position="289"/>
    </location>
</feature>
<name>A0A565A6C5_PLAVI</name>
<dbReference type="VEuPathDB" id="PlasmoDB:PVW1_100005700"/>
<organism evidence="2">
    <name type="scientific">Plasmodium vivax</name>
    <name type="common">malaria parasite P. vivax</name>
    <dbReference type="NCBI Taxonomy" id="5855"/>
    <lineage>
        <taxon>Eukaryota</taxon>
        <taxon>Sar</taxon>
        <taxon>Alveolata</taxon>
        <taxon>Apicomplexa</taxon>
        <taxon>Aconoidasida</taxon>
        <taxon>Haemosporida</taxon>
        <taxon>Plasmodiidae</taxon>
        <taxon>Plasmodium</taxon>
        <taxon>Plasmodium (Plasmodium)</taxon>
    </lineage>
</organism>
<protein>
    <submittedName>
        <fullName evidence="2">VIR protein</fullName>
    </submittedName>
</protein>
<proteinExistence type="predicted"/>
<reference evidence="2" key="1">
    <citation type="submission" date="2016-07" db="EMBL/GenBank/DDBJ databases">
        <authorList>
            <consortium name="Pathogen Informatics"/>
        </authorList>
    </citation>
    <scope>NUCLEOTIDE SEQUENCE</scope>
</reference>
<accession>A0A565A6C5</accession>
<dbReference type="AlphaFoldDB" id="A0A565A6C5"/>
<dbReference type="OrthoDB" id="389504at2759"/>
<dbReference type="VEuPathDB" id="PlasmoDB:PVX_071190"/>
<evidence type="ECO:0000313" key="2">
    <source>
        <dbReference type="EMBL" id="VVA00266.1"/>
    </source>
</evidence>
<sequence>MAKTSIDNLILDYSDYSTITKIFKEKNNYEYSEKYDVVLKYGNVDEWKIQKYNKTYEELYKHLRNDGILDYNIYSTIIEKFGTNRNQVFDTNYDVVLNHAEVEQAKRTKYDKTYKEVYRHLHNSGVMYDYMAQGCKYISYLIHKDVKNTLDLYYDEEIFKIFRKFVEDYYNRTRSSTSTCLPHIVYVNHDMYAKLDTIYGLYDLYMKVLSLNTPWNENKCLLFKFFMNQYNDYIKYKKPTSSKLKGILKHFDGYLRNTIKGLDGKCTNYTYPIENIEQYKPPDENKPPRTSELAPLPSQALQHPEENSGGRITNTKVTELTLPQSLPSAPELRSITTKSDMERVVEAELGSGRGPESVIEKVTVSEPQAQELHSYGTLRTHVGKGSMGQLEYRRTVESPEQLELTDDRSLYPQNGLEIDQGTVGKITGAITGVLREVEPGPILGVSGGMGALFLLFKYTPVGSFFGGRRGRIRQIPSGFHGHFLGAFPDIQDYGGGYVGYSPQ</sequence>
<feature type="region of interest" description="Disordered" evidence="1">
    <location>
        <begin position="277"/>
        <end position="313"/>
    </location>
</feature>
<dbReference type="VEuPathDB" id="PlasmoDB:PVP01_0009790"/>
<dbReference type="VEuPathDB" id="PlasmoDB:PVPAM_000013500"/>
<dbReference type="Proteomes" id="UP000220605">
    <property type="component" value="Unassembled WGS sequence"/>
</dbReference>
<dbReference type="EMBL" id="FLZR02000063">
    <property type="protein sequence ID" value="VVA00266.1"/>
    <property type="molecule type" value="Genomic_DNA"/>
</dbReference>